<accession>A0A2V4V7N5</accession>
<reference evidence="1 2" key="1">
    <citation type="submission" date="2018-06" db="EMBL/GenBank/DDBJ databases">
        <title>Genomic Encyclopedia of Type Strains, Phase III (KMG-III): the genomes of soil and plant-associated and newly described type strains.</title>
        <authorList>
            <person name="Whitman W."/>
        </authorList>
    </citation>
    <scope>NUCLEOTIDE SEQUENCE [LARGE SCALE GENOMIC DNA]</scope>
    <source>
        <strain evidence="1 2">CECT 7022</strain>
    </source>
</reference>
<organism evidence="1 2">
    <name type="scientific">Paenibacillus barcinonensis</name>
    <dbReference type="NCBI Taxonomy" id="198119"/>
    <lineage>
        <taxon>Bacteria</taxon>
        <taxon>Bacillati</taxon>
        <taxon>Bacillota</taxon>
        <taxon>Bacilli</taxon>
        <taxon>Bacillales</taxon>
        <taxon>Paenibacillaceae</taxon>
        <taxon>Paenibacillus</taxon>
    </lineage>
</organism>
<proteinExistence type="predicted"/>
<protein>
    <submittedName>
        <fullName evidence="1">Uncharacterized protein</fullName>
    </submittedName>
</protein>
<gene>
    <name evidence="1" type="ORF">DFQ00_10721</name>
</gene>
<dbReference type="AlphaFoldDB" id="A0A2V4V7N5"/>
<name>A0A2V4V7N5_PAEBA</name>
<comment type="caution">
    <text evidence="1">The sequence shown here is derived from an EMBL/GenBank/DDBJ whole genome shotgun (WGS) entry which is preliminary data.</text>
</comment>
<dbReference type="Proteomes" id="UP000247790">
    <property type="component" value="Unassembled WGS sequence"/>
</dbReference>
<evidence type="ECO:0000313" key="2">
    <source>
        <dbReference type="Proteomes" id="UP000247790"/>
    </source>
</evidence>
<sequence>MFHVKHPLLFYFYNKTKYQFAHNNQNKAGKFAGFKE</sequence>
<evidence type="ECO:0000313" key="1">
    <source>
        <dbReference type="EMBL" id="PYE48729.1"/>
    </source>
</evidence>
<dbReference type="EMBL" id="QJSW01000007">
    <property type="protein sequence ID" value="PYE48729.1"/>
    <property type="molecule type" value="Genomic_DNA"/>
</dbReference>